<dbReference type="RefSeq" id="WP_268885112.1">
    <property type="nucleotide sequence ID" value="NZ_BKCL01000005.1"/>
</dbReference>
<evidence type="ECO:0000256" key="3">
    <source>
        <dbReference type="ARBA" id="ARBA00023237"/>
    </source>
</evidence>
<comment type="caution">
    <text evidence="4">The sequence shown here is derived from an EMBL/GenBank/DDBJ whole genome shotgun (WGS) entry which is preliminary data.</text>
</comment>
<dbReference type="AlphaFoldDB" id="A0A5A7MQU7"/>
<evidence type="ECO:0000313" key="5">
    <source>
        <dbReference type="Proteomes" id="UP000322084"/>
    </source>
</evidence>
<evidence type="ECO:0000256" key="2">
    <source>
        <dbReference type="ARBA" id="ARBA00023136"/>
    </source>
</evidence>
<reference evidence="4 5" key="1">
    <citation type="submission" date="2019-09" db="EMBL/GenBank/DDBJ databases">
        <title>NBRP : Genome information of microbial organism related human and environment.</title>
        <authorList>
            <person name="Hattori M."/>
            <person name="Oshima K."/>
            <person name="Inaba H."/>
            <person name="Suda W."/>
            <person name="Sakamoto M."/>
            <person name="Iino T."/>
            <person name="Kitahara M."/>
            <person name="Oshida Y."/>
            <person name="Iida T."/>
            <person name="Kudo T."/>
            <person name="Itoh T."/>
            <person name="Ohkuma M."/>
        </authorList>
    </citation>
    <scope>NUCLEOTIDE SEQUENCE [LARGE SCALE GENOMIC DNA]</scope>
    <source>
        <strain evidence="4 5">Hi-2</strain>
    </source>
</reference>
<dbReference type="SUPFAM" id="SSF56935">
    <property type="entry name" value="Porins"/>
    <property type="match status" value="1"/>
</dbReference>
<evidence type="ECO:0000313" key="4">
    <source>
        <dbReference type="EMBL" id="GEQ98311.1"/>
    </source>
</evidence>
<organism evidence="4 5">
    <name type="scientific">Iodidimonas gelatinilytica</name>
    <dbReference type="NCBI Taxonomy" id="1236966"/>
    <lineage>
        <taxon>Bacteria</taxon>
        <taxon>Pseudomonadati</taxon>
        <taxon>Pseudomonadota</taxon>
        <taxon>Alphaproteobacteria</taxon>
        <taxon>Iodidimonadales</taxon>
        <taxon>Iodidimonadaceae</taxon>
        <taxon>Iodidimonas</taxon>
    </lineage>
</organism>
<protein>
    <submittedName>
        <fullName evidence="4">Uncharacterized protein</fullName>
    </submittedName>
</protein>
<evidence type="ECO:0000256" key="1">
    <source>
        <dbReference type="ARBA" id="ARBA00004442"/>
    </source>
</evidence>
<sequence>MPLDSYTIVNLKAGITNDHWDLSVFAKNLFDKRAQVDAINSAQDPFSFITVRPFTFGGHVAYRF</sequence>
<name>A0A5A7MQU7_9PROT</name>
<dbReference type="InterPro" id="IPR036942">
    <property type="entry name" value="Beta-barrel_TonB_sf"/>
</dbReference>
<dbReference type="EMBL" id="BKCL01000005">
    <property type="protein sequence ID" value="GEQ98311.1"/>
    <property type="molecule type" value="Genomic_DNA"/>
</dbReference>
<keyword evidence="3" id="KW-0998">Cell outer membrane</keyword>
<keyword evidence="2" id="KW-0472">Membrane</keyword>
<gene>
    <name evidence="4" type="ORF">JCM17844_19480</name>
</gene>
<accession>A0A5A7MQU7</accession>
<dbReference type="Proteomes" id="UP000322084">
    <property type="component" value="Unassembled WGS sequence"/>
</dbReference>
<comment type="subcellular location">
    <subcellularLocation>
        <location evidence="1">Cell outer membrane</location>
    </subcellularLocation>
</comment>
<dbReference type="GO" id="GO:0009279">
    <property type="term" value="C:cell outer membrane"/>
    <property type="evidence" value="ECO:0007669"/>
    <property type="project" value="UniProtKB-SubCell"/>
</dbReference>
<proteinExistence type="predicted"/>
<dbReference type="Gene3D" id="2.40.170.20">
    <property type="entry name" value="TonB-dependent receptor, beta-barrel domain"/>
    <property type="match status" value="1"/>
</dbReference>